<proteinExistence type="inferred from homology"/>
<evidence type="ECO:0000256" key="10">
    <source>
        <dbReference type="HAMAP-Rule" id="MF_01037"/>
    </source>
</evidence>
<dbReference type="GO" id="GO:0050660">
    <property type="term" value="F:flavin adenine dinucleotide binding"/>
    <property type="evidence" value="ECO:0007669"/>
    <property type="project" value="UniProtKB-UniRule"/>
</dbReference>
<gene>
    <name evidence="10" type="primary">trmFO</name>
    <name evidence="12" type="ordered locus">DEFDS_1802</name>
</gene>
<evidence type="ECO:0000259" key="11">
    <source>
        <dbReference type="Pfam" id="PF01134"/>
    </source>
</evidence>
<dbReference type="EC" id="2.1.1.74" evidence="10"/>
<dbReference type="NCBIfam" id="NF003739">
    <property type="entry name" value="PRK05335.1"/>
    <property type="match status" value="1"/>
</dbReference>
<dbReference type="HAMAP" id="MF_01037">
    <property type="entry name" value="TrmFO"/>
    <property type="match status" value="1"/>
</dbReference>
<comment type="similarity">
    <text evidence="10">Belongs to the MnmG family. TrmFO subfamily.</text>
</comment>
<keyword evidence="7 10" id="KW-0274">FAD</keyword>
<evidence type="ECO:0000256" key="2">
    <source>
        <dbReference type="ARBA" id="ARBA00022490"/>
    </source>
</evidence>
<evidence type="ECO:0000256" key="3">
    <source>
        <dbReference type="ARBA" id="ARBA00022603"/>
    </source>
</evidence>
<dbReference type="PANTHER" id="PTHR11806:SF2">
    <property type="entry name" value="METHYLENETETRAHYDROFOLATE--TRNA-(URACIL-5-)-METHYLTRANSFERASE TRMFO"/>
    <property type="match status" value="1"/>
</dbReference>
<evidence type="ECO:0000256" key="9">
    <source>
        <dbReference type="ARBA" id="ARBA00023027"/>
    </source>
</evidence>
<keyword evidence="8 10" id="KW-0521">NADP</keyword>
<feature type="domain" description="MnmG N-terminal" evidence="11">
    <location>
        <begin position="5"/>
        <end position="365"/>
    </location>
</feature>
<sequence>MDKIVTIIGGGLAGSELAFQLAESGIKVVLYEMRPKKMTEAHETGFLGELLCSNSLKAESLDTASGLLKAEMEMLNSLIIKVAKKNRVPAGNALAVDREKFAKEITEILENHENIKVIREEVKSIPKDRPLVVASGPLTSHNLSKELKNLFGGELYFYDAISPIVDAESIDYSKCFFKSRYNKGESDYLNCPLTEEEFDRFYDALMKAEKVEFRDFEKGAVFEGCMPIEELAARGKQTLLFGPMRPVGLEHPKTGKKYYAVVQLRKEDVEGRAYNIVGFQTKMKIGAQKEVFRLIPGLENAEFLRYGSIHRNTYVRACDYLDSFFRYKDDLLFFAGQITGVEGYIESAATSLIIAKFLVNYFNGKKIKPFPETTALGALSRYVSTHKKDYTPSNFHFGMLPPLDKKIRDKKRKKLELSNRALNALKEYLQSEA</sequence>
<protein>
    <recommendedName>
        <fullName evidence="10">Methylenetetrahydrofolate--tRNA-(uracil-5-)-methyltransferase TrmFO</fullName>
        <ecNumber evidence="10">2.1.1.74</ecNumber>
    </recommendedName>
    <alternativeName>
        <fullName evidence="10">Folate-dependent tRNA (uracil-5-)-methyltransferase</fullName>
    </alternativeName>
    <alternativeName>
        <fullName evidence="10">Folate-dependent tRNA(M-5-U54)-methyltransferase</fullName>
    </alternativeName>
</protein>
<evidence type="ECO:0000256" key="5">
    <source>
        <dbReference type="ARBA" id="ARBA00022679"/>
    </source>
</evidence>
<comment type="function">
    <text evidence="10">Catalyzes the folate-dependent formation of 5-methyl-uridine at position 54 (M-5-U54) in all tRNAs.</text>
</comment>
<evidence type="ECO:0000313" key="12">
    <source>
        <dbReference type="EMBL" id="BAI81257.1"/>
    </source>
</evidence>
<dbReference type="GO" id="GO:0047151">
    <property type="term" value="F:tRNA (uracil(54)-C5)-methyltransferase activity, 5,10-methylenetetrahydrofolate-dependent"/>
    <property type="evidence" value="ECO:0007669"/>
    <property type="project" value="UniProtKB-UniRule"/>
</dbReference>
<organism evidence="12 13">
    <name type="scientific">Deferribacter desulfuricans (strain DSM 14783 / JCM 11476 / NBRC 101012 / SSM1)</name>
    <dbReference type="NCBI Taxonomy" id="639282"/>
    <lineage>
        <taxon>Bacteria</taxon>
        <taxon>Pseudomonadati</taxon>
        <taxon>Deferribacterota</taxon>
        <taxon>Deferribacteres</taxon>
        <taxon>Deferribacterales</taxon>
        <taxon>Deferribacteraceae</taxon>
        <taxon>Deferribacter</taxon>
    </lineage>
</organism>
<dbReference type="Pfam" id="PF01134">
    <property type="entry name" value="GIDA"/>
    <property type="match status" value="1"/>
</dbReference>
<dbReference type="GO" id="GO:0030488">
    <property type="term" value="P:tRNA methylation"/>
    <property type="evidence" value="ECO:0007669"/>
    <property type="project" value="TreeGrafter"/>
</dbReference>
<dbReference type="InterPro" id="IPR036188">
    <property type="entry name" value="FAD/NAD-bd_sf"/>
</dbReference>
<dbReference type="STRING" id="639282.DEFDS_1802"/>
<comment type="cofactor">
    <cofactor evidence="1 10">
        <name>FAD</name>
        <dbReference type="ChEBI" id="CHEBI:57692"/>
    </cofactor>
</comment>
<keyword evidence="9 10" id="KW-0520">NAD</keyword>
<keyword evidence="5 10" id="KW-0808">Transferase</keyword>
<dbReference type="RefSeq" id="WP_013008502.1">
    <property type="nucleotide sequence ID" value="NC_013939.1"/>
</dbReference>
<evidence type="ECO:0000256" key="8">
    <source>
        <dbReference type="ARBA" id="ARBA00022857"/>
    </source>
</evidence>
<keyword evidence="13" id="KW-1185">Reference proteome</keyword>
<dbReference type="EMBL" id="AP011529">
    <property type="protein sequence ID" value="BAI81257.1"/>
    <property type="molecule type" value="Genomic_DNA"/>
</dbReference>
<dbReference type="HOGENOM" id="CLU_033057_1_0_0"/>
<dbReference type="GO" id="GO:0002098">
    <property type="term" value="P:tRNA wobble uridine modification"/>
    <property type="evidence" value="ECO:0007669"/>
    <property type="project" value="TreeGrafter"/>
</dbReference>
<dbReference type="OrthoDB" id="9803114at2"/>
<evidence type="ECO:0000256" key="7">
    <source>
        <dbReference type="ARBA" id="ARBA00022827"/>
    </source>
</evidence>
<keyword evidence="6 10" id="KW-0819">tRNA processing</keyword>
<dbReference type="InterPro" id="IPR004417">
    <property type="entry name" value="TrmFO"/>
</dbReference>
<dbReference type="InterPro" id="IPR002218">
    <property type="entry name" value="MnmG-rel"/>
</dbReference>
<evidence type="ECO:0000256" key="4">
    <source>
        <dbReference type="ARBA" id="ARBA00022630"/>
    </source>
</evidence>
<dbReference type="SUPFAM" id="SSF51905">
    <property type="entry name" value="FAD/NAD(P)-binding domain"/>
    <property type="match status" value="2"/>
</dbReference>
<keyword evidence="2 10" id="KW-0963">Cytoplasm</keyword>
<dbReference type="KEGG" id="ddf:DEFDS_1802"/>
<dbReference type="GO" id="GO:0005829">
    <property type="term" value="C:cytosol"/>
    <property type="evidence" value="ECO:0007669"/>
    <property type="project" value="TreeGrafter"/>
</dbReference>
<comment type="subcellular location">
    <subcellularLocation>
        <location evidence="10">Cytoplasm</location>
    </subcellularLocation>
</comment>
<reference evidence="12 13" key="1">
    <citation type="journal article" date="2010" name="DNA Res.">
        <title>Bacterial lifestyle in a deep-sea hydrothermal vent chimney revealed by the genome sequence of the thermophilic bacterium Deferribacter desulfuricans SSM1.</title>
        <authorList>
            <person name="Takaki Y."/>
            <person name="Shimamura S."/>
            <person name="Nakagawa S."/>
            <person name="Fukuhara Y."/>
            <person name="Horikawa H."/>
            <person name="Ankai A."/>
            <person name="Harada T."/>
            <person name="Hosoyama A."/>
            <person name="Oguchi A."/>
            <person name="Fukui S."/>
            <person name="Fujita N."/>
            <person name="Takami H."/>
            <person name="Takai K."/>
        </authorList>
    </citation>
    <scope>NUCLEOTIDE SEQUENCE [LARGE SCALE GENOMIC DNA]</scope>
    <source>
        <strain evidence="13">DSM 14783 / JCM 11476 / NBRC 101012 / SSM1</strain>
    </source>
</reference>
<evidence type="ECO:0000256" key="6">
    <source>
        <dbReference type="ARBA" id="ARBA00022694"/>
    </source>
</evidence>
<dbReference type="PANTHER" id="PTHR11806">
    <property type="entry name" value="GLUCOSE INHIBITED DIVISION PROTEIN A"/>
    <property type="match status" value="1"/>
</dbReference>
<dbReference type="InterPro" id="IPR040131">
    <property type="entry name" value="MnmG_N"/>
</dbReference>
<dbReference type="Gene3D" id="3.50.50.60">
    <property type="entry name" value="FAD/NAD(P)-binding domain"/>
    <property type="match status" value="2"/>
</dbReference>
<keyword evidence="3 10" id="KW-0489">Methyltransferase</keyword>
<comment type="catalytic activity">
    <reaction evidence="10">
        <text>uridine(54) in tRNA + (6R)-5,10-methylene-5,6,7,8-tetrahydrofolate + NADH + H(+) = 5-methyluridine(54) in tRNA + (6S)-5,6,7,8-tetrahydrofolate + NAD(+)</text>
        <dbReference type="Rhea" id="RHEA:16873"/>
        <dbReference type="Rhea" id="RHEA-COMP:10167"/>
        <dbReference type="Rhea" id="RHEA-COMP:10193"/>
        <dbReference type="ChEBI" id="CHEBI:15378"/>
        <dbReference type="ChEBI" id="CHEBI:15636"/>
        <dbReference type="ChEBI" id="CHEBI:57453"/>
        <dbReference type="ChEBI" id="CHEBI:57540"/>
        <dbReference type="ChEBI" id="CHEBI:57945"/>
        <dbReference type="ChEBI" id="CHEBI:65315"/>
        <dbReference type="ChEBI" id="CHEBI:74447"/>
        <dbReference type="EC" id="2.1.1.74"/>
    </reaction>
</comment>
<name>D3P967_DEFDS</name>
<keyword evidence="4 10" id="KW-0285">Flavoprotein</keyword>
<comment type="catalytic activity">
    <reaction evidence="10">
        <text>uridine(54) in tRNA + (6R)-5,10-methylene-5,6,7,8-tetrahydrofolate + NADPH + H(+) = 5-methyluridine(54) in tRNA + (6S)-5,6,7,8-tetrahydrofolate + NADP(+)</text>
        <dbReference type="Rhea" id="RHEA:62372"/>
        <dbReference type="Rhea" id="RHEA-COMP:10167"/>
        <dbReference type="Rhea" id="RHEA-COMP:10193"/>
        <dbReference type="ChEBI" id="CHEBI:15378"/>
        <dbReference type="ChEBI" id="CHEBI:15636"/>
        <dbReference type="ChEBI" id="CHEBI:57453"/>
        <dbReference type="ChEBI" id="CHEBI:57783"/>
        <dbReference type="ChEBI" id="CHEBI:58349"/>
        <dbReference type="ChEBI" id="CHEBI:65315"/>
        <dbReference type="ChEBI" id="CHEBI:74447"/>
        <dbReference type="EC" id="2.1.1.74"/>
    </reaction>
</comment>
<dbReference type="eggNOG" id="COG1206">
    <property type="taxonomic scope" value="Bacteria"/>
</dbReference>
<dbReference type="AlphaFoldDB" id="D3P967"/>
<dbReference type="Proteomes" id="UP000001520">
    <property type="component" value="Chromosome"/>
</dbReference>
<feature type="binding site" evidence="10">
    <location>
        <begin position="9"/>
        <end position="14"/>
    </location>
    <ligand>
        <name>FAD</name>
        <dbReference type="ChEBI" id="CHEBI:57692"/>
    </ligand>
</feature>
<accession>D3P967</accession>
<dbReference type="NCBIfam" id="TIGR00137">
    <property type="entry name" value="gid_trmFO"/>
    <property type="match status" value="1"/>
</dbReference>
<evidence type="ECO:0000313" key="13">
    <source>
        <dbReference type="Proteomes" id="UP000001520"/>
    </source>
</evidence>
<evidence type="ECO:0000256" key="1">
    <source>
        <dbReference type="ARBA" id="ARBA00001974"/>
    </source>
</evidence>